<name>A0A4R1M190_9SPHI</name>
<keyword evidence="6" id="KW-1185">Reference proteome</keyword>
<dbReference type="Gene3D" id="3.40.50.2300">
    <property type="match status" value="2"/>
</dbReference>
<dbReference type="CDD" id="cd01392">
    <property type="entry name" value="HTH_LacI"/>
    <property type="match status" value="1"/>
</dbReference>
<dbReference type="PROSITE" id="PS50932">
    <property type="entry name" value="HTH_LACI_2"/>
    <property type="match status" value="1"/>
</dbReference>
<dbReference type="Proteomes" id="UP000294616">
    <property type="component" value="Unassembled WGS sequence"/>
</dbReference>
<reference evidence="5 6" key="1">
    <citation type="submission" date="2019-03" db="EMBL/GenBank/DDBJ databases">
        <title>Genomic Encyclopedia of Archaeal and Bacterial Type Strains, Phase II (KMG-II): from individual species to whole genera.</title>
        <authorList>
            <person name="Goeker M."/>
        </authorList>
    </citation>
    <scope>NUCLEOTIDE SEQUENCE [LARGE SCALE GENOMIC DNA]</scope>
    <source>
        <strain evidence="5 6">DSM 22554</strain>
    </source>
</reference>
<dbReference type="RefSeq" id="WP_132221580.1">
    <property type="nucleotide sequence ID" value="NZ_SMGO01000001.1"/>
</dbReference>
<protein>
    <submittedName>
        <fullName evidence="5">LacI family transcriptional regulator</fullName>
    </submittedName>
</protein>
<evidence type="ECO:0000259" key="4">
    <source>
        <dbReference type="PROSITE" id="PS50932"/>
    </source>
</evidence>
<keyword evidence="2" id="KW-0238">DNA-binding</keyword>
<sequence>MAKKEITIYDIAKQLNISPTTVSRGLNDHPAINIKTKTKIMDLAKELDYRSNKFASNLRKQSTNTIGVIVPKLDSMFMSSVISGIEKIANNAGYNLIISQSFESEEKEKNNAVTMFNSRVDGLIVSLSNQTKDFNHFKTFIKKGVPLILFDRIAEDLPSTKVIIDNFKAGYTATKHLIEQGCKNILHITSDLNRNVYKDRFEGYKKALLDHEISYKPELFITNDLSESAIIDCFKNDVLKRKTLPDGIFITSDFAAALAITTLKQAGIRVPEDIAIIGFNNDLICKVTEPTISTINYPGKEMGESVARILVNHLKGNGDLGITNTVVLNTDLVIRKSSLKKNKNKT</sequence>
<dbReference type="PANTHER" id="PTHR30146:SF109">
    <property type="entry name" value="HTH-TYPE TRANSCRIPTIONAL REGULATOR GALS"/>
    <property type="match status" value="1"/>
</dbReference>
<dbReference type="GO" id="GO:0000976">
    <property type="term" value="F:transcription cis-regulatory region binding"/>
    <property type="evidence" value="ECO:0007669"/>
    <property type="project" value="TreeGrafter"/>
</dbReference>
<comment type="caution">
    <text evidence="5">The sequence shown here is derived from an EMBL/GenBank/DDBJ whole genome shotgun (WGS) entry which is preliminary data.</text>
</comment>
<dbReference type="Pfam" id="PF00356">
    <property type="entry name" value="LacI"/>
    <property type="match status" value="1"/>
</dbReference>
<dbReference type="OrthoDB" id="9803256at2"/>
<evidence type="ECO:0000256" key="1">
    <source>
        <dbReference type="ARBA" id="ARBA00023015"/>
    </source>
</evidence>
<proteinExistence type="predicted"/>
<keyword evidence="3" id="KW-0804">Transcription</keyword>
<dbReference type="PANTHER" id="PTHR30146">
    <property type="entry name" value="LACI-RELATED TRANSCRIPTIONAL REPRESSOR"/>
    <property type="match status" value="1"/>
</dbReference>
<dbReference type="InterPro" id="IPR010982">
    <property type="entry name" value="Lambda_DNA-bd_dom_sf"/>
</dbReference>
<evidence type="ECO:0000313" key="5">
    <source>
        <dbReference type="EMBL" id="TCK85405.1"/>
    </source>
</evidence>
<gene>
    <name evidence="5" type="ORF">C8N28_0711</name>
</gene>
<feature type="domain" description="HTH lacI-type" evidence="4">
    <location>
        <begin position="6"/>
        <end position="60"/>
    </location>
</feature>
<dbReference type="CDD" id="cd06267">
    <property type="entry name" value="PBP1_LacI_sugar_binding-like"/>
    <property type="match status" value="1"/>
</dbReference>
<evidence type="ECO:0000256" key="3">
    <source>
        <dbReference type="ARBA" id="ARBA00023163"/>
    </source>
</evidence>
<dbReference type="AlphaFoldDB" id="A0A4R1M190"/>
<dbReference type="GO" id="GO:0003700">
    <property type="term" value="F:DNA-binding transcription factor activity"/>
    <property type="evidence" value="ECO:0007669"/>
    <property type="project" value="TreeGrafter"/>
</dbReference>
<dbReference type="Pfam" id="PF13377">
    <property type="entry name" value="Peripla_BP_3"/>
    <property type="match status" value="1"/>
</dbReference>
<dbReference type="SUPFAM" id="SSF53822">
    <property type="entry name" value="Periplasmic binding protein-like I"/>
    <property type="match status" value="1"/>
</dbReference>
<dbReference type="InterPro" id="IPR000843">
    <property type="entry name" value="HTH_LacI"/>
</dbReference>
<organism evidence="5 6">
    <name type="scientific">Albibacterium bauzanense</name>
    <dbReference type="NCBI Taxonomy" id="653929"/>
    <lineage>
        <taxon>Bacteria</taxon>
        <taxon>Pseudomonadati</taxon>
        <taxon>Bacteroidota</taxon>
        <taxon>Sphingobacteriia</taxon>
        <taxon>Sphingobacteriales</taxon>
        <taxon>Sphingobacteriaceae</taxon>
        <taxon>Albibacterium</taxon>
    </lineage>
</organism>
<dbReference type="SUPFAM" id="SSF47413">
    <property type="entry name" value="lambda repressor-like DNA-binding domains"/>
    <property type="match status" value="1"/>
</dbReference>
<dbReference type="InterPro" id="IPR046335">
    <property type="entry name" value="LacI/GalR-like_sensor"/>
</dbReference>
<dbReference type="SMART" id="SM00354">
    <property type="entry name" value="HTH_LACI"/>
    <property type="match status" value="1"/>
</dbReference>
<evidence type="ECO:0000256" key="2">
    <source>
        <dbReference type="ARBA" id="ARBA00023125"/>
    </source>
</evidence>
<evidence type="ECO:0000313" key="6">
    <source>
        <dbReference type="Proteomes" id="UP000294616"/>
    </source>
</evidence>
<accession>A0A4R1M190</accession>
<dbReference type="Gene3D" id="1.10.260.40">
    <property type="entry name" value="lambda repressor-like DNA-binding domains"/>
    <property type="match status" value="1"/>
</dbReference>
<dbReference type="EMBL" id="SMGO01000001">
    <property type="protein sequence ID" value="TCK85405.1"/>
    <property type="molecule type" value="Genomic_DNA"/>
</dbReference>
<keyword evidence="1" id="KW-0805">Transcription regulation</keyword>
<dbReference type="InterPro" id="IPR028082">
    <property type="entry name" value="Peripla_BP_I"/>
</dbReference>